<name>A0A554WQR5_9BURK</name>
<evidence type="ECO:0000313" key="4">
    <source>
        <dbReference type="Proteomes" id="UP000320225"/>
    </source>
</evidence>
<dbReference type="EMBL" id="VJND01000005">
    <property type="protein sequence ID" value="TSE25918.1"/>
    <property type="molecule type" value="Genomic_DNA"/>
</dbReference>
<dbReference type="PANTHER" id="PTHR43674">
    <property type="entry name" value="NITRILASE C965.09-RELATED"/>
    <property type="match status" value="1"/>
</dbReference>
<protein>
    <submittedName>
        <fullName evidence="3">(R)-stereoselective amidase</fullName>
        <ecNumber evidence="3">3.5.1.100</ecNumber>
    </submittedName>
</protein>
<dbReference type="AlphaFoldDB" id="A0A554WQR5"/>
<organism evidence="3 4">
    <name type="scientific">Tepidimonas sediminis</name>
    <dbReference type="NCBI Taxonomy" id="2588941"/>
    <lineage>
        <taxon>Bacteria</taxon>
        <taxon>Pseudomonadati</taxon>
        <taxon>Pseudomonadota</taxon>
        <taxon>Betaproteobacteria</taxon>
        <taxon>Burkholderiales</taxon>
        <taxon>Tepidimonas</taxon>
    </lineage>
</organism>
<proteinExistence type="predicted"/>
<dbReference type="InterPro" id="IPR003010">
    <property type="entry name" value="C-N_Hydrolase"/>
</dbReference>
<evidence type="ECO:0000259" key="2">
    <source>
        <dbReference type="PROSITE" id="PS50263"/>
    </source>
</evidence>
<dbReference type="PANTHER" id="PTHR43674:SF16">
    <property type="entry name" value="CARBON-NITROGEN FAMILY, PUTATIVE (AFU_ORTHOLOGUE AFUA_5G02350)-RELATED"/>
    <property type="match status" value="1"/>
</dbReference>
<dbReference type="SUPFAM" id="SSF56317">
    <property type="entry name" value="Carbon-nitrogen hydrolase"/>
    <property type="match status" value="1"/>
</dbReference>
<dbReference type="EC" id="3.5.1.100" evidence="3"/>
<gene>
    <name evidence="3" type="primary">ramA</name>
    <name evidence="3" type="ORF">Tsedi_01142</name>
</gene>
<dbReference type="GO" id="GO:0016811">
    <property type="term" value="F:hydrolase activity, acting on carbon-nitrogen (but not peptide) bonds, in linear amides"/>
    <property type="evidence" value="ECO:0007669"/>
    <property type="project" value="TreeGrafter"/>
</dbReference>
<sequence>MRIALWQTPHPAAGDVAAALRRLEAAAARAAAQGAQWLVTPEMALTGYLIAPEQLAALAEPADGPLARAVAAIAQRQGLGIAYGWPERHPDGARPWNAVQAIGPDGQRFAVHRKVHLFGAADRARFTAGEAPAAPFEWGGWRIGLLICFDVEQPAAVRALARQGAQLILAPTANMLPYDDAPCLTLPRLAAESRVAIAYANACGAEGDMRYGGLSRLVGADGRVVAAAGRDEGLLMAELPGCF</sequence>
<accession>A0A554WQR5</accession>
<keyword evidence="1 3" id="KW-0378">Hydrolase</keyword>
<evidence type="ECO:0000256" key="1">
    <source>
        <dbReference type="ARBA" id="ARBA00022801"/>
    </source>
</evidence>
<dbReference type="InterPro" id="IPR036526">
    <property type="entry name" value="C-N_Hydrolase_sf"/>
</dbReference>
<dbReference type="RefSeq" id="WP_185970593.1">
    <property type="nucleotide sequence ID" value="NZ_VJND01000005.1"/>
</dbReference>
<reference evidence="3 4" key="1">
    <citation type="submission" date="2019-07" db="EMBL/GenBank/DDBJ databases">
        <title>Tepidimonas sediminis YIM 72259 draft genome.</title>
        <authorList>
            <person name="Da Costa M.S."/>
            <person name="Froufe H.J.C."/>
            <person name="Egas C."/>
            <person name="Albuquerque L."/>
        </authorList>
    </citation>
    <scope>NUCLEOTIDE SEQUENCE [LARGE SCALE GENOMIC DNA]</scope>
    <source>
        <strain evidence="3 4">YIM 72259</strain>
    </source>
</reference>
<feature type="domain" description="CN hydrolase" evidence="2">
    <location>
        <begin position="1"/>
        <end position="241"/>
    </location>
</feature>
<comment type="caution">
    <text evidence="3">The sequence shown here is derived from an EMBL/GenBank/DDBJ whole genome shotgun (WGS) entry which is preliminary data.</text>
</comment>
<dbReference type="PROSITE" id="PS50263">
    <property type="entry name" value="CN_HYDROLASE"/>
    <property type="match status" value="1"/>
</dbReference>
<evidence type="ECO:0000313" key="3">
    <source>
        <dbReference type="EMBL" id="TSE25918.1"/>
    </source>
</evidence>
<dbReference type="InterPro" id="IPR050345">
    <property type="entry name" value="Aliph_Amidase/BUP"/>
</dbReference>
<keyword evidence="4" id="KW-1185">Reference proteome</keyword>
<dbReference type="Proteomes" id="UP000320225">
    <property type="component" value="Unassembled WGS sequence"/>
</dbReference>
<dbReference type="Pfam" id="PF00795">
    <property type="entry name" value="CN_hydrolase"/>
    <property type="match status" value="1"/>
</dbReference>
<dbReference type="Gene3D" id="3.60.110.10">
    <property type="entry name" value="Carbon-nitrogen hydrolase"/>
    <property type="match status" value="1"/>
</dbReference>